<dbReference type="InterPro" id="IPR001547">
    <property type="entry name" value="Glyco_hydro_5"/>
</dbReference>
<comment type="similarity">
    <text evidence="1">Belongs to the glycosyl hydrolase 5 (cellulase A) family.</text>
</comment>
<dbReference type="Pfam" id="PF26410">
    <property type="entry name" value="GH5_mannosidase"/>
    <property type="match status" value="1"/>
</dbReference>
<evidence type="ECO:0000256" key="6">
    <source>
        <dbReference type="ARBA" id="ARBA00023295"/>
    </source>
</evidence>
<dbReference type="InterPro" id="IPR036322">
    <property type="entry name" value="WD40_repeat_dom_sf"/>
</dbReference>
<feature type="repeat" description="WD" evidence="7">
    <location>
        <begin position="430"/>
        <end position="472"/>
    </location>
</feature>
<dbReference type="Gene3D" id="3.40.190.10">
    <property type="entry name" value="Periplasmic binding protein-like II"/>
    <property type="match status" value="2"/>
</dbReference>
<feature type="region of interest" description="Disordered" evidence="8">
    <location>
        <begin position="1"/>
        <end position="93"/>
    </location>
</feature>
<evidence type="ECO:0000256" key="5">
    <source>
        <dbReference type="ARBA" id="ARBA00022801"/>
    </source>
</evidence>
<keyword evidence="3 7" id="KW-0853">WD repeat</keyword>
<dbReference type="GO" id="GO:0004553">
    <property type="term" value="F:hydrolase activity, hydrolyzing O-glycosyl compounds"/>
    <property type="evidence" value="ECO:0007669"/>
    <property type="project" value="InterPro"/>
</dbReference>
<dbReference type="PROSITE" id="PS50082">
    <property type="entry name" value="WD_REPEATS_2"/>
    <property type="match status" value="2"/>
</dbReference>
<gene>
    <name evidence="11" type="ORF">C2E20_4331</name>
</gene>
<name>A0A2P6VE76_9CHLO</name>
<dbReference type="PROSITE" id="PS50294">
    <property type="entry name" value="WD_REPEATS_REGION"/>
    <property type="match status" value="2"/>
</dbReference>
<evidence type="ECO:0000259" key="10">
    <source>
        <dbReference type="Pfam" id="PF26410"/>
    </source>
</evidence>
<protein>
    <submittedName>
        <fullName evidence="11">WD repeat-containing</fullName>
    </submittedName>
</protein>
<accession>A0A2P6VE76</accession>
<feature type="repeat" description="WD" evidence="7">
    <location>
        <begin position="297"/>
        <end position="339"/>
    </location>
</feature>
<dbReference type="GO" id="GO:0005634">
    <property type="term" value="C:nucleus"/>
    <property type="evidence" value="ECO:0007669"/>
    <property type="project" value="TreeGrafter"/>
</dbReference>
<dbReference type="Gene3D" id="2.130.10.10">
    <property type="entry name" value="YVTN repeat-like/Quinoprotein amine dehydrogenase"/>
    <property type="match status" value="2"/>
</dbReference>
<dbReference type="Pfam" id="PF00400">
    <property type="entry name" value="WD40"/>
    <property type="match status" value="2"/>
</dbReference>
<evidence type="ECO:0000313" key="12">
    <source>
        <dbReference type="Proteomes" id="UP000239649"/>
    </source>
</evidence>
<dbReference type="Proteomes" id="UP000239649">
    <property type="component" value="Unassembled WGS sequence"/>
</dbReference>
<feature type="compositionally biased region" description="Acidic residues" evidence="8">
    <location>
        <begin position="36"/>
        <end position="67"/>
    </location>
</feature>
<sequence length="1575" mass="166997">MISALAWIPRGAAKAEPTVAEPTPEELEAMRAAAEVDGEDVPDEGSDTSDEERADSDSDMGEEEDEATAVARARAAAAALRSSKPESGAASTGGDTLAAALAELDMDHYDDEDEGGLAGLMGGKGNPGMSYHRDPTADPYLQEADSDADTDSEAEAWRIRDSDLLILAARNEDDVSHLEVWVYEEADERGPANLYVHHSLMLPAFPLAVTWLDCDPTGRRERANIAAVASFEPGIELWDMDVVDSVEPLATLGGADYAAARAAAAAAAPEEPDSGGGDKKKKKKKKKAAAPEVPVKPGSHSDAVLGLAWNAAFRNVLASASADKTVKVWDVTTQACQHTLTHHHNKVQALAWNPAEAPVLLTGGFDKWACLVDVRTPDAGSVPAWRVSADVEALAWDPHNPTRFVVAAEDGVVACYDARQGAGSSPLFQLSAHDKATCALSFCPAVPGLLATSSTDKKVKVWSLAENRPAMLATQSLNTGAVFAMSFCRDAPLTLAAGGAKGSVSVWDTMTAGGVAAYVQQHAPNVAAAMGGAVAAAEHLARGQPVDGAGATPLAEQAAGTEEPSGFVSVKNGRFDLNGREWFMTGTNIYYLAQRAADVNGTRKDTEQSFADAAALGLNVIRTWAFVDGADQWKAIQLEPGKLDEEVLREGLDYTVSLACRHGVRLLLALTNTWPTGNNLGSMYLYTTTWGGGSKQSDFYTQPKPRDLFKQYIAAILSRRNTFTGRLYSEEPCILGWDLANEPINNGDDSGDAWLEDMSAYVKGLAPQHLVASGSHGFFGASTPELDRFNPPSQNILGQYSPDSKLCTGVDFVRNAKIPSIDFATVHLWCAMGGGTRAERQFNKPVVVEEFGKARPAAARNALFEAVYDEVSKARAAGRPVGGSLFWMLAGVGVDTGDGWVSLAGGGLPSDLDAQVHTADSMVQIAFGGGNHCKRVIADGVFFTFLGPTAYLGPSRTAIQSQFQGAMCSAYSRVAELSTSRGGVRNFGLYIGDWSFPFGRSSDEAQMRLGLYRATLCNLLSPLSSGQLAVFASWIDPNVLAAYQQCLEMADAGLSLDAVISKDGSIITITLGYAKNDQGSIVFQRSAVNGPAFCKYLTHLNFKPGFVLSKKVGKHSIQCQREPKSKDQGPVSIVVATSVGTRRFDMPDLVPPTVEARLNSRVSAVQETLDLTSSRLQTNLASLRRDTAAARASMSSLVRQVAVLQAASASAGTASAGGKDKQRGMASTGTVAVKIALDWTPNTNSHAGLYIAKAQGLFAAKGLDVTIVSPHTDDYKVTPASRVESGEALLAIAPSESVISYNTWPQADRPRPKLRAVAATLQQDLSAICTLASSGIDRPAKLEGKRYASYAARYEGRIVQELIKADGGSGDYQELALPMLGVPHTLETGEADATWVFLGWEGVQADRQGLNLNTFKLGDYGIPYGYSPVLLAHPDAISSQGDTLRAVLAAAAEGYKYAAAHPEEAADLFISAVAAEHPQGLPQPLDREVAVASLKLVGPAMLAGDGRWGVMEQGRWDAFLDWLSTHGLLTTKVQSRQAKDGVSTTLDGLRAGDVGKPIPRAAVDAAALFTNDFLP</sequence>
<feature type="domain" description="SsuA/THI5-like" evidence="9">
    <location>
        <begin position="1245"/>
        <end position="1465"/>
    </location>
</feature>
<dbReference type="GO" id="GO:0005975">
    <property type="term" value="P:carbohydrate metabolic process"/>
    <property type="evidence" value="ECO:0007669"/>
    <property type="project" value="InterPro"/>
</dbReference>
<dbReference type="InterPro" id="IPR017853">
    <property type="entry name" value="GH"/>
</dbReference>
<dbReference type="InterPro" id="IPR020472">
    <property type="entry name" value="WD40_PAC1"/>
</dbReference>
<feature type="compositionally biased region" description="Low complexity" evidence="8">
    <location>
        <begin position="12"/>
        <end position="22"/>
    </location>
</feature>
<keyword evidence="6" id="KW-0326">Glycosidase</keyword>
<dbReference type="PROSITE" id="PS00678">
    <property type="entry name" value="WD_REPEATS_1"/>
    <property type="match status" value="1"/>
</dbReference>
<dbReference type="OrthoDB" id="270624at2759"/>
<dbReference type="Pfam" id="PF09084">
    <property type="entry name" value="NMT1"/>
    <property type="match status" value="1"/>
</dbReference>
<reference evidence="11 12" key="1">
    <citation type="journal article" date="2018" name="Plant J.">
        <title>Genome sequences of Chlorella sorokiniana UTEX 1602 and Micractinium conductrix SAG 241.80: implications to maltose excretion by a green alga.</title>
        <authorList>
            <person name="Arriola M.B."/>
            <person name="Velmurugan N."/>
            <person name="Zhang Y."/>
            <person name="Plunkett M.H."/>
            <person name="Hondzo H."/>
            <person name="Barney B.M."/>
        </authorList>
    </citation>
    <scope>NUCLEOTIDE SEQUENCE [LARGE SCALE GENOMIC DNA]</scope>
    <source>
        <strain evidence="11 12">SAG 241.80</strain>
    </source>
</reference>
<dbReference type="SMART" id="SM00320">
    <property type="entry name" value="WD40"/>
    <property type="match status" value="5"/>
</dbReference>
<dbReference type="SUPFAM" id="SSF51445">
    <property type="entry name" value="(Trans)glycosidases"/>
    <property type="match status" value="1"/>
</dbReference>
<feature type="compositionally biased region" description="Low complexity" evidence="8">
    <location>
        <begin position="68"/>
        <end position="81"/>
    </location>
</feature>
<dbReference type="PANTHER" id="PTHR14091">
    <property type="entry name" value="PERIODIC TRYPTOPHAN PROTEIN 1"/>
    <property type="match status" value="1"/>
</dbReference>
<evidence type="ECO:0000256" key="2">
    <source>
        <dbReference type="ARBA" id="ARBA00022553"/>
    </source>
</evidence>
<feature type="compositionally biased region" description="Basic residues" evidence="8">
    <location>
        <begin position="279"/>
        <end position="288"/>
    </location>
</feature>
<dbReference type="STRING" id="554055.A0A2P6VE76"/>
<organism evidence="11 12">
    <name type="scientific">Micractinium conductrix</name>
    <dbReference type="NCBI Taxonomy" id="554055"/>
    <lineage>
        <taxon>Eukaryota</taxon>
        <taxon>Viridiplantae</taxon>
        <taxon>Chlorophyta</taxon>
        <taxon>core chlorophytes</taxon>
        <taxon>Trebouxiophyceae</taxon>
        <taxon>Chlorellales</taxon>
        <taxon>Chlorellaceae</taxon>
        <taxon>Chlorella clade</taxon>
        <taxon>Micractinium</taxon>
    </lineage>
</organism>
<dbReference type="PANTHER" id="PTHR14091:SF0">
    <property type="entry name" value="PERIODIC TRYPTOPHAN PROTEIN 1 HOMOLOG"/>
    <property type="match status" value="1"/>
</dbReference>
<dbReference type="PRINTS" id="PR00320">
    <property type="entry name" value="GPROTEINBRPT"/>
</dbReference>
<evidence type="ECO:0000313" key="11">
    <source>
        <dbReference type="EMBL" id="PSC72392.1"/>
    </source>
</evidence>
<dbReference type="SUPFAM" id="SSF50978">
    <property type="entry name" value="WD40 repeat-like"/>
    <property type="match status" value="1"/>
</dbReference>
<dbReference type="SUPFAM" id="SSF53850">
    <property type="entry name" value="Periplasmic binding protein-like II"/>
    <property type="match status" value="1"/>
</dbReference>
<dbReference type="InterPro" id="IPR001680">
    <property type="entry name" value="WD40_rpt"/>
</dbReference>
<proteinExistence type="inferred from homology"/>
<feature type="domain" description="Glycoside hydrolase family 5" evidence="10">
    <location>
        <begin position="566"/>
        <end position="893"/>
    </location>
</feature>
<evidence type="ECO:0000256" key="7">
    <source>
        <dbReference type="PROSITE-ProRule" id="PRU00221"/>
    </source>
</evidence>
<dbReference type="EMBL" id="LHPF02000010">
    <property type="protein sequence ID" value="PSC72392.1"/>
    <property type="molecule type" value="Genomic_DNA"/>
</dbReference>
<dbReference type="InterPro" id="IPR015168">
    <property type="entry name" value="SsuA/THI5"/>
</dbReference>
<dbReference type="Gene3D" id="3.20.20.80">
    <property type="entry name" value="Glycosidases"/>
    <property type="match status" value="1"/>
</dbReference>
<feature type="region of interest" description="Disordered" evidence="8">
    <location>
        <begin position="267"/>
        <end position="297"/>
    </location>
</feature>
<evidence type="ECO:0000256" key="3">
    <source>
        <dbReference type="ARBA" id="ARBA00022574"/>
    </source>
</evidence>
<dbReference type="PROSITE" id="PS00659">
    <property type="entry name" value="GLYCOSYL_HYDROL_F5"/>
    <property type="match status" value="1"/>
</dbReference>
<dbReference type="InterPro" id="IPR018087">
    <property type="entry name" value="Glyco_hydro_5_CS"/>
</dbReference>
<dbReference type="InterPro" id="IPR044285">
    <property type="entry name" value="PWP1"/>
</dbReference>
<dbReference type="GO" id="GO:0006364">
    <property type="term" value="P:rRNA processing"/>
    <property type="evidence" value="ECO:0007669"/>
    <property type="project" value="InterPro"/>
</dbReference>
<evidence type="ECO:0000259" key="9">
    <source>
        <dbReference type="Pfam" id="PF09084"/>
    </source>
</evidence>
<evidence type="ECO:0000256" key="4">
    <source>
        <dbReference type="ARBA" id="ARBA00022737"/>
    </source>
</evidence>
<dbReference type="InterPro" id="IPR019775">
    <property type="entry name" value="WD40_repeat_CS"/>
</dbReference>
<keyword evidence="4" id="KW-0677">Repeat</keyword>
<keyword evidence="2" id="KW-0597">Phosphoprotein</keyword>
<evidence type="ECO:0000256" key="8">
    <source>
        <dbReference type="SAM" id="MobiDB-lite"/>
    </source>
</evidence>
<dbReference type="InterPro" id="IPR015943">
    <property type="entry name" value="WD40/YVTN_repeat-like_dom_sf"/>
</dbReference>
<evidence type="ECO:0000256" key="1">
    <source>
        <dbReference type="ARBA" id="ARBA00005641"/>
    </source>
</evidence>
<comment type="caution">
    <text evidence="11">The sequence shown here is derived from an EMBL/GenBank/DDBJ whole genome shotgun (WGS) entry which is preliminary data.</text>
</comment>
<keyword evidence="12" id="KW-1185">Reference proteome</keyword>
<keyword evidence="5" id="KW-0378">Hydrolase</keyword>